<feature type="compositionally biased region" description="Polar residues" evidence="7">
    <location>
        <begin position="19"/>
        <end position="34"/>
    </location>
</feature>
<dbReference type="VEuPathDB" id="TrichDB:TVAG_062060"/>
<keyword evidence="4 6" id="KW-1133">Transmembrane helix</keyword>
<keyword evidence="9" id="KW-1185">Reference proteome</keyword>
<evidence type="ECO:0000256" key="6">
    <source>
        <dbReference type="RuleBase" id="RU368066"/>
    </source>
</evidence>
<comment type="subcellular location">
    <subcellularLocation>
        <location evidence="6">Cell membrane</location>
        <topology evidence="6">Multi-pass membrane protein</topology>
    </subcellularLocation>
    <subcellularLocation>
        <location evidence="1">Membrane</location>
        <topology evidence="1">Multi-pass membrane protein</topology>
    </subcellularLocation>
</comment>
<dbReference type="GO" id="GO:0022857">
    <property type="term" value="F:transmembrane transporter activity"/>
    <property type="evidence" value="ECO:0000318"/>
    <property type="project" value="GO_Central"/>
</dbReference>
<evidence type="ECO:0000313" key="9">
    <source>
        <dbReference type="Proteomes" id="UP000001542"/>
    </source>
</evidence>
<dbReference type="GO" id="GO:0005886">
    <property type="term" value="C:plasma membrane"/>
    <property type="evidence" value="ECO:0007669"/>
    <property type="project" value="UniProtKB-SubCell"/>
</dbReference>
<feature type="transmembrane region" description="Helical" evidence="6">
    <location>
        <begin position="185"/>
        <end position="204"/>
    </location>
</feature>
<feature type="transmembrane region" description="Helical" evidence="6">
    <location>
        <begin position="251"/>
        <end position="274"/>
    </location>
</feature>
<dbReference type="EMBL" id="DS114530">
    <property type="protein sequence ID" value="EAX87002.1"/>
    <property type="molecule type" value="Genomic_DNA"/>
</dbReference>
<feature type="transmembrane region" description="Helical" evidence="6">
    <location>
        <begin position="210"/>
        <end position="230"/>
    </location>
</feature>
<evidence type="ECO:0000256" key="2">
    <source>
        <dbReference type="ARBA" id="ARBA00007168"/>
    </source>
</evidence>
<evidence type="ECO:0000256" key="3">
    <source>
        <dbReference type="ARBA" id="ARBA00022692"/>
    </source>
</evidence>
<reference evidence="8" key="2">
    <citation type="journal article" date="2007" name="Science">
        <title>Draft genome sequence of the sexually transmitted pathogen Trichomonas vaginalis.</title>
        <authorList>
            <person name="Carlton J.M."/>
            <person name="Hirt R.P."/>
            <person name="Silva J.C."/>
            <person name="Delcher A.L."/>
            <person name="Schatz M."/>
            <person name="Zhao Q."/>
            <person name="Wortman J.R."/>
            <person name="Bidwell S.L."/>
            <person name="Alsmark U.C.M."/>
            <person name="Besteiro S."/>
            <person name="Sicheritz-Ponten T."/>
            <person name="Noel C.J."/>
            <person name="Dacks J.B."/>
            <person name="Foster P.G."/>
            <person name="Simillion C."/>
            <person name="Van de Peer Y."/>
            <person name="Miranda-Saavedra D."/>
            <person name="Barton G.J."/>
            <person name="Westrop G.D."/>
            <person name="Mueller S."/>
            <person name="Dessi D."/>
            <person name="Fiori P.L."/>
            <person name="Ren Q."/>
            <person name="Paulsen I."/>
            <person name="Zhang H."/>
            <person name="Bastida-Corcuera F.D."/>
            <person name="Simoes-Barbosa A."/>
            <person name="Brown M.T."/>
            <person name="Hayes R.D."/>
            <person name="Mukherjee M."/>
            <person name="Okumura C.Y."/>
            <person name="Schneider R."/>
            <person name="Smith A.J."/>
            <person name="Vanacova S."/>
            <person name="Villalvazo M."/>
            <person name="Haas B.J."/>
            <person name="Pertea M."/>
            <person name="Feldblyum T.V."/>
            <person name="Utterback T.R."/>
            <person name="Shu C.L."/>
            <person name="Osoegawa K."/>
            <person name="de Jong P.J."/>
            <person name="Hrdy I."/>
            <person name="Horvathova L."/>
            <person name="Zubacova Z."/>
            <person name="Dolezal P."/>
            <person name="Malik S.B."/>
            <person name="Logsdon J.M. Jr."/>
            <person name="Henze K."/>
            <person name="Gupta A."/>
            <person name="Wang C.C."/>
            <person name="Dunne R.L."/>
            <person name="Upcroft J.A."/>
            <person name="Upcroft P."/>
            <person name="White O."/>
            <person name="Salzberg S.L."/>
            <person name="Tang P."/>
            <person name="Chiu C.-H."/>
            <person name="Lee Y.-S."/>
            <person name="Embley T.M."/>
            <person name="Coombs G.H."/>
            <person name="Mottram J.C."/>
            <person name="Tachezy J."/>
            <person name="Fraser-Liggett C.M."/>
            <person name="Johnson P.J."/>
        </authorList>
    </citation>
    <scope>NUCLEOTIDE SEQUENCE [LARGE SCALE GENOMIC DNA]</scope>
    <source>
        <strain evidence="8">G3</strain>
    </source>
</reference>
<sequence length="552" mass="64346">MTDIENQQPTDGQAPHKMPSSNDYLSNEYPSSDNEPFYNGDPQSPQYLNNEYYLPQTPQTQSTNKPIEPTSIHDLYARSNFNEDISAWNTIMNEPSEHSDFWITPEALTNFSQNATQLKKHNSFLWAIPFILNCLALIGLFFNFIRYHLDYMKYGINVAVPTIICYWISLAFVVMLVIEQCFPTITVRFGIFINLIIHLIGYFLKFKGFWEYIFVWLTFLVLGLFFYLITSGRAEYDIFMARLIRRKVYQTGNYIFLIFIVLVIMCCAICFPVYDSWTWFNSVNWIYQAYLTISFYNIVCVFGNCTYMSSSYMAAKWYLTGEKIGAKDVSKGLRTGFIDNIGVACKMSYLLPILEFVNAISRYSPQLTVYHIKDKYPLFAKHYCAVCGPIVRLFKKLAKFEMKLLGYPQRRAMTYCAIYGIPYEEAVHRYYEIQSTKGAPLVDDAFMFDTQLIFKQFSFGMVAFYFERFARRVKYGAFPGLNDALALFYVFAVYYSFRCITRGFLETVFVLFGELPEKANNIDPDLFDTLKEMFETSLKARNDDTDIKSDEV</sequence>
<feature type="transmembrane region" description="Helical" evidence="6">
    <location>
        <begin position="475"/>
        <end position="497"/>
    </location>
</feature>
<name>A2G762_TRIV3</name>
<dbReference type="InterPro" id="IPR007603">
    <property type="entry name" value="Choline_transptr-like"/>
</dbReference>
<comment type="similarity">
    <text evidence="2 6">Belongs to the CTL (choline transporter-like) family.</text>
</comment>
<dbReference type="KEGG" id="tva:4744653"/>
<evidence type="ECO:0000256" key="4">
    <source>
        <dbReference type="ARBA" id="ARBA00022989"/>
    </source>
</evidence>
<keyword evidence="5 6" id="KW-0472">Membrane</keyword>
<dbReference type="InParanoid" id="A2G762"/>
<organism evidence="8 9">
    <name type="scientific">Trichomonas vaginalis (strain ATCC PRA-98 / G3)</name>
    <dbReference type="NCBI Taxonomy" id="412133"/>
    <lineage>
        <taxon>Eukaryota</taxon>
        <taxon>Metamonada</taxon>
        <taxon>Parabasalia</taxon>
        <taxon>Trichomonadida</taxon>
        <taxon>Trichomonadidae</taxon>
        <taxon>Trichomonas</taxon>
    </lineage>
</organism>
<dbReference type="VEuPathDB" id="TrichDB:TVAGG3_0922940"/>
<evidence type="ECO:0000256" key="5">
    <source>
        <dbReference type="ARBA" id="ARBA00023136"/>
    </source>
</evidence>
<feature type="transmembrane region" description="Helical" evidence="6">
    <location>
        <begin position="286"/>
        <end position="307"/>
    </location>
</feature>
<evidence type="ECO:0000256" key="7">
    <source>
        <dbReference type="SAM" id="MobiDB-lite"/>
    </source>
</evidence>
<keyword evidence="3 6" id="KW-0812">Transmembrane</keyword>
<dbReference type="PANTHER" id="PTHR12385">
    <property type="entry name" value="CHOLINE TRANSPORTER-LIKE (SLC FAMILY 44)"/>
    <property type="match status" value="1"/>
</dbReference>
<accession>A2G762</accession>
<gene>
    <name evidence="8" type="ORF">TVAG_062060</name>
</gene>
<comment type="function">
    <text evidence="6">Choline transporter.</text>
</comment>
<dbReference type="Proteomes" id="UP000001542">
    <property type="component" value="Unassembled WGS sequence"/>
</dbReference>
<proteinExistence type="inferred from homology"/>
<dbReference type="AlphaFoldDB" id="A2G762"/>
<dbReference type="RefSeq" id="XP_001299932.1">
    <property type="nucleotide sequence ID" value="XM_001299931.1"/>
</dbReference>
<dbReference type="GO" id="GO:0016020">
    <property type="term" value="C:membrane"/>
    <property type="evidence" value="ECO:0000318"/>
    <property type="project" value="GO_Central"/>
</dbReference>
<dbReference type="Pfam" id="PF04515">
    <property type="entry name" value="Choline_transpo"/>
    <property type="match status" value="1"/>
</dbReference>
<feature type="region of interest" description="Disordered" evidence="7">
    <location>
        <begin position="1"/>
        <end position="50"/>
    </location>
</feature>
<protein>
    <recommendedName>
        <fullName evidence="6">Choline transporter-like protein</fullName>
    </recommendedName>
</protein>
<feature type="transmembrane region" description="Helical" evidence="6">
    <location>
        <begin position="154"/>
        <end position="178"/>
    </location>
</feature>
<dbReference type="PANTHER" id="PTHR12385:SF4">
    <property type="entry name" value="PROTEIN PNS1"/>
    <property type="match status" value="1"/>
</dbReference>
<evidence type="ECO:0000256" key="1">
    <source>
        <dbReference type="ARBA" id="ARBA00004141"/>
    </source>
</evidence>
<feature type="compositionally biased region" description="Polar residues" evidence="7">
    <location>
        <begin position="1"/>
        <end position="11"/>
    </location>
</feature>
<feature type="transmembrane region" description="Helical" evidence="6">
    <location>
        <begin position="124"/>
        <end position="142"/>
    </location>
</feature>
<dbReference type="GO" id="GO:0055085">
    <property type="term" value="P:transmembrane transport"/>
    <property type="evidence" value="ECO:0000318"/>
    <property type="project" value="GO_Central"/>
</dbReference>
<reference evidence="8" key="1">
    <citation type="submission" date="2006-10" db="EMBL/GenBank/DDBJ databases">
        <authorList>
            <person name="Amadeo P."/>
            <person name="Zhao Q."/>
            <person name="Wortman J."/>
            <person name="Fraser-Liggett C."/>
            <person name="Carlton J."/>
        </authorList>
    </citation>
    <scope>NUCLEOTIDE SEQUENCE</scope>
    <source>
        <strain evidence="8">G3</strain>
    </source>
</reference>
<evidence type="ECO:0000313" key="8">
    <source>
        <dbReference type="EMBL" id="EAX87002.1"/>
    </source>
</evidence>